<feature type="transmembrane region" description="Helical" evidence="1">
    <location>
        <begin position="12"/>
        <end position="33"/>
    </location>
</feature>
<sequence length="111" mass="12776">MNGALCTVRIFSTFATIHFSFVLTLNRFVAIVLPKFNAFFDSAKLYFLFLFVWLTTLYEILETFTIKTGHKTNTLRAAKYERSILIQAMTSGGLIFRSLLIFFLPMILTCI</sequence>
<keyword evidence="1" id="KW-0812">Transmembrane</keyword>
<evidence type="ECO:0000256" key="1">
    <source>
        <dbReference type="SAM" id="Phobius"/>
    </source>
</evidence>
<organism evidence="2 3">
    <name type="scientific">Wuchereria bancrofti</name>
    <dbReference type="NCBI Taxonomy" id="6293"/>
    <lineage>
        <taxon>Eukaryota</taxon>
        <taxon>Metazoa</taxon>
        <taxon>Ecdysozoa</taxon>
        <taxon>Nematoda</taxon>
        <taxon>Chromadorea</taxon>
        <taxon>Rhabditida</taxon>
        <taxon>Spirurina</taxon>
        <taxon>Spiruromorpha</taxon>
        <taxon>Filarioidea</taxon>
        <taxon>Onchocercidae</taxon>
        <taxon>Wuchereria</taxon>
    </lineage>
</organism>
<keyword evidence="1" id="KW-0472">Membrane</keyword>
<feature type="transmembrane region" description="Helical" evidence="1">
    <location>
        <begin position="84"/>
        <end position="108"/>
    </location>
</feature>
<name>A0AAF5Q2C4_WUCBA</name>
<reference evidence="2" key="1">
    <citation type="submission" date="2015-03" db="EMBL/GenBank/DDBJ databases">
        <title>Wuchereria bancrofti Genome Sequencing Papua New Guinea Strain.</title>
        <authorList>
            <person name="Small S.T."/>
            <person name="Serre D."/>
            <person name="Zimmerman P.A."/>
        </authorList>
    </citation>
    <scope>NUCLEOTIDE SEQUENCE [LARGE SCALE GENOMIC DNA]</scope>
    <source>
        <strain evidence="2">pt0022</strain>
    </source>
</reference>
<reference evidence="2" key="2">
    <citation type="journal article" date="2016" name="Mol. Ecol.">
        <title>Population genomics of the filarial nematode parasite Wuchereria bancrofti from mosquitoes.</title>
        <authorList>
            <person name="Small S.T."/>
            <person name="Reimer L.J."/>
            <person name="Tisch D.J."/>
            <person name="King C.L."/>
            <person name="Christensen B.M."/>
            <person name="Siba P.M."/>
            <person name="Kazura J.W."/>
            <person name="Serre D."/>
            <person name="Zimmerman P.A."/>
        </authorList>
    </citation>
    <scope>NUCLEOTIDE SEQUENCE</scope>
    <source>
        <strain evidence="2">pt0022</strain>
    </source>
</reference>
<dbReference type="WBParaSite" id="mrna-Wban_09119">
    <property type="protein sequence ID" value="mrna-Wban_09119"/>
    <property type="gene ID" value="Wban_09119"/>
</dbReference>
<protein>
    <recommendedName>
        <fullName evidence="4">G-protein coupled receptors family 1 profile domain-containing protein</fullName>
    </recommendedName>
</protein>
<dbReference type="AlphaFoldDB" id="A0AAF5Q2C4"/>
<evidence type="ECO:0008006" key="4">
    <source>
        <dbReference type="Google" id="ProtNLM"/>
    </source>
</evidence>
<accession>A0AAF5Q2C4</accession>
<evidence type="ECO:0000313" key="3">
    <source>
        <dbReference type="WBParaSite" id="mrna-Wban_09119"/>
    </source>
</evidence>
<evidence type="ECO:0000313" key="2">
    <source>
        <dbReference type="Proteomes" id="UP000093561"/>
    </source>
</evidence>
<feature type="transmembrane region" description="Helical" evidence="1">
    <location>
        <begin position="45"/>
        <end position="64"/>
    </location>
</feature>
<proteinExistence type="predicted"/>
<keyword evidence="1" id="KW-1133">Transmembrane helix</keyword>
<dbReference type="Proteomes" id="UP000093561">
    <property type="component" value="Unassembled WGS sequence"/>
</dbReference>
<reference evidence="3" key="3">
    <citation type="submission" date="2024-02" db="UniProtKB">
        <authorList>
            <consortium name="WormBaseParasite"/>
        </authorList>
    </citation>
    <scope>IDENTIFICATION</scope>
    <source>
        <strain evidence="3">pt0022</strain>
    </source>
</reference>